<sequence>MKKLIYGLLFLVTVGIGFASCEKEEVITNSEKLKSEEVPSKEQFFEDDNDYSKLSVKNNVLEFESIEYYNSLLNNPNPWSINYLVEHLQSLNFRSLLNSTQDRDENPIDDDYVLSVLDENQIVKIGEWYIRLNGETEKLYACSDNNTQAYNLVLAENAGSEDVYEFTVDDDVLRLLEDEDYLELWSWGCGERKAKSKESESAIKYTASFNNYDYEMKTKIKYRKFGFYFTLVVWNDHLEELPSQNNQTTLRLRYWFQFDNCSYAVRCGSSESNYSHPWLTHQASSAYGWLRIEKEYKWYSGSTNLKSYYFRVRTRCEDSGVPSGNNLYTTYFTNYVTIQDS</sequence>
<comment type="caution">
    <text evidence="1">The sequence shown here is derived from an EMBL/GenBank/DDBJ whole genome shotgun (WGS) entry which is preliminary data.</text>
</comment>
<evidence type="ECO:0000313" key="2">
    <source>
        <dbReference type="Proteomes" id="UP000249248"/>
    </source>
</evidence>
<organism evidence="1 2">
    <name type="scientific">Putridiphycobacter roseus</name>
    <dbReference type="NCBI Taxonomy" id="2219161"/>
    <lineage>
        <taxon>Bacteria</taxon>
        <taxon>Pseudomonadati</taxon>
        <taxon>Bacteroidota</taxon>
        <taxon>Flavobacteriia</taxon>
        <taxon>Flavobacteriales</taxon>
        <taxon>Crocinitomicaceae</taxon>
        <taxon>Putridiphycobacter</taxon>
    </lineage>
</organism>
<dbReference type="AlphaFoldDB" id="A0A2W1MXZ1"/>
<accession>A0A2W1MXZ1</accession>
<dbReference type="OrthoDB" id="1466216at2"/>
<proteinExistence type="predicted"/>
<dbReference type="PROSITE" id="PS51257">
    <property type="entry name" value="PROKAR_LIPOPROTEIN"/>
    <property type="match status" value="1"/>
</dbReference>
<dbReference type="RefSeq" id="WP_111063306.1">
    <property type="nucleotide sequence ID" value="NZ_JBHUCU010000007.1"/>
</dbReference>
<keyword evidence="2" id="KW-1185">Reference proteome</keyword>
<dbReference type="EMBL" id="QKSB01000006">
    <property type="protein sequence ID" value="PZE16697.1"/>
    <property type="molecule type" value="Genomic_DNA"/>
</dbReference>
<dbReference type="Proteomes" id="UP000249248">
    <property type="component" value="Unassembled WGS sequence"/>
</dbReference>
<protein>
    <submittedName>
        <fullName evidence="1">Uncharacterized protein</fullName>
    </submittedName>
</protein>
<evidence type="ECO:0000313" key="1">
    <source>
        <dbReference type="EMBL" id="PZE16697.1"/>
    </source>
</evidence>
<gene>
    <name evidence="1" type="ORF">DNU06_10555</name>
</gene>
<name>A0A2W1MXZ1_9FLAO</name>
<reference evidence="1 2" key="1">
    <citation type="submission" date="2018-06" db="EMBL/GenBank/DDBJ databases">
        <title>The draft genome sequence of Crocinitomix sp. SM1701.</title>
        <authorList>
            <person name="Zhang X."/>
        </authorList>
    </citation>
    <scope>NUCLEOTIDE SEQUENCE [LARGE SCALE GENOMIC DNA]</scope>
    <source>
        <strain evidence="1 2">SM1701</strain>
    </source>
</reference>